<dbReference type="PROSITE" id="PS50076">
    <property type="entry name" value="DNAJ_2"/>
    <property type="match status" value="1"/>
</dbReference>
<dbReference type="Proteomes" id="UP001341840">
    <property type="component" value="Unassembled WGS sequence"/>
</dbReference>
<dbReference type="InterPro" id="IPR052276">
    <property type="entry name" value="Diphthamide-biosynth_chaperone"/>
</dbReference>
<feature type="signal peptide" evidence="1">
    <location>
        <begin position="1"/>
        <end position="19"/>
    </location>
</feature>
<proteinExistence type="predicted"/>
<keyword evidence="4" id="KW-1185">Reference proteome</keyword>
<organism evidence="3 4">
    <name type="scientific">Stylosanthes scabra</name>
    <dbReference type="NCBI Taxonomy" id="79078"/>
    <lineage>
        <taxon>Eukaryota</taxon>
        <taxon>Viridiplantae</taxon>
        <taxon>Streptophyta</taxon>
        <taxon>Embryophyta</taxon>
        <taxon>Tracheophyta</taxon>
        <taxon>Spermatophyta</taxon>
        <taxon>Magnoliopsida</taxon>
        <taxon>eudicotyledons</taxon>
        <taxon>Gunneridae</taxon>
        <taxon>Pentapetalae</taxon>
        <taxon>rosids</taxon>
        <taxon>fabids</taxon>
        <taxon>Fabales</taxon>
        <taxon>Fabaceae</taxon>
        <taxon>Papilionoideae</taxon>
        <taxon>50 kb inversion clade</taxon>
        <taxon>dalbergioids sensu lato</taxon>
        <taxon>Dalbergieae</taxon>
        <taxon>Pterocarpus clade</taxon>
        <taxon>Stylosanthes</taxon>
    </lineage>
</organism>
<protein>
    <recommendedName>
        <fullName evidence="2">J domain-containing protein</fullName>
    </recommendedName>
</protein>
<evidence type="ECO:0000259" key="2">
    <source>
        <dbReference type="PROSITE" id="PS50076"/>
    </source>
</evidence>
<reference evidence="3 4" key="1">
    <citation type="journal article" date="2023" name="Plants (Basel)">
        <title>Bridging the Gap: Combining Genomics and Transcriptomics Approaches to Understand Stylosanthes scabra, an Orphan Legume from the Brazilian Caatinga.</title>
        <authorList>
            <person name="Ferreira-Neto J.R.C."/>
            <person name="da Silva M.D."/>
            <person name="Binneck E."/>
            <person name="de Melo N.F."/>
            <person name="da Silva R.H."/>
            <person name="de Melo A.L.T.M."/>
            <person name="Pandolfi V."/>
            <person name="Bustamante F.O."/>
            <person name="Brasileiro-Vidal A.C."/>
            <person name="Benko-Iseppon A.M."/>
        </authorList>
    </citation>
    <scope>NUCLEOTIDE SEQUENCE [LARGE SCALE GENOMIC DNA]</scope>
    <source>
        <tissue evidence="3">Leaves</tissue>
    </source>
</reference>
<dbReference type="PANTHER" id="PTHR44240:SF10">
    <property type="entry name" value="J DOMAIN-CONTAINING PROTEIN"/>
    <property type="match status" value="1"/>
</dbReference>
<dbReference type="Pfam" id="PF00226">
    <property type="entry name" value="DnaJ"/>
    <property type="match status" value="1"/>
</dbReference>
<evidence type="ECO:0000256" key="1">
    <source>
        <dbReference type="SAM" id="SignalP"/>
    </source>
</evidence>
<dbReference type="InterPro" id="IPR001623">
    <property type="entry name" value="DnaJ_domain"/>
</dbReference>
<evidence type="ECO:0000313" key="4">
    <source>
        <dbReference type="Proteomes" id="UP001341840"/>
    </source>
</evidence>
<comment type="caution">
    <text evidence="3">The sequence shown here is derived from an EMBL/GenBank/DDBJ whole genome shotgun (WGS) entry which is preliminary data.</text>
</comment>
<dbReference type="InterPro" id="IPR036869">
    <property type="entry name" value="J_dom_sf"/>
</dbReference>
<dbReference type="CDD" id="cd06257">
    <property type="entry name" value="DnaJ"/>
    <property type="match status" value="1"/>
</dbReference>
<feature type="domain" description="J" evidence="2">
    <location>
        <begin position="121"/>
        <end position="188"/>
    </location>
</feature>
<sequence>MVCWWWTPLTTAFLYSLSSLYIRNPNPQFFPRIPFPSKINATRFLQNATNQNMISSASFAASLPAANFAGGSVAPPPSRVRSRPIVSFATATATAEARSTWTDQRRPSFLNPDAVFPSCTSLYEILGIPAGASSQEIKAAYRRLARVCHPDVAAIDRKNSSADEFMKIHDAYCTLSDPDKRANYDRSLFGSRQRPLSTASVFSGYSGRNWETDQCW</sequence>
<dbReference type="PRINTS" id="PR00625">
    <property type="entry name" value="JDOMAIN"/>
</dbReference>
<dbReference type="SMART" id="SM00271">
    <property type="entry name" value="DnaJ"/>
    <property type="match status" value="1"/>
</dbReference>
<gene>
    <name evidence="3" type="ORF">PIB30_099131</name>
</gene>
<name>A0ABU6TZT6_9FABA</name>
<dbReference type="Gene3D" id="1.10.287.110">
    <property type="entry name" value="DnaJ domain"/>
    <property type="match status" value="1"/>
</dbReference>
<dbReference type="SUPFAM" id="SSF46565">
    <property type="entry name" value="Chaperone J-domain"/>
    <property type="match status" value="1"/>
</dbReference>
<feature type="chain" id="PRO_5046826901" description="J domain-containing protein" evidence="1">
    <location>
        <begin position="20"/>
        <end position="216"/>
    </location>
</feature>
<keyword evidence="1" id="KW-0732">Signal</keyword>
<accession>A0ABU6TZT6</accession>
<evidence type="ECO:0000313" key="3">
    <source>
        <dbReference type="EMBL" id="MED6153178.1"/>
    </source>
</evidence>
<dbReference type="PANTHER" id="PTHR44240">
    <property type="entry name" value="DNAJ DOMAIN (PROKARYOTIC HEAT SHOCK PROTEIN)-RELATED"/>
    <property type="match status" value="1"/>
</dbReference>
<dbReference type="EMBL" id="JASCZI010093234">
    <property type="protein sequence ID" value="MED6153178.1"/>
    <property type="molecule type" value="Genomic_DNA"/>
</dbReference>